<reference evidence="3 4" key="1">
    <citation type="journal article" date="2014" name="Nat. Commun.">
        <title>Klebsormidium flaccidum genome reveals primary factors for plant terrestrial adaptation.</title>
        <authorList>
            <person name="Hori K."/>
            <person name="Maruyama F."/>
            <person name="Fujisawa T."/>
            <person name="Togashi T."/>
            <person name="Yamamoto N."/>
            <person name="Seo M."/>
            <person name="Sato S."/>
            <person name="Yamada T."/>
            <person name="Mori H."/>
            <person name="Tajima N."/>
            <person name="Moriyama T."/>
            <person name="Ikeuchi M."/>
            <person name="Watanabe M."/>
            <person name="Wada H."/>
            <person name="Kobayashi K."/>
            <person name="Saito M."/>
            <person name="Masuda T."/>
            <person name="Sasaki-Sekimoto Y."/>
            <person name="Mashiguchi K."/>
            <person name="Awai K."/>
            <person name="Shimojima M."/>
            <person name="Masuda S."/>
            <person name="Iwai M."/>
            <person name="Nobusawa T."/>
            <person name="Narise T."/>
            <person name="Kondo S."/>
            <person name="Saito H."/>
            <person name="Sato R."/>
            <person name="Murakawa M."/>
            <person name="Ihara Y."/>
            <person name="Oshima-Yamada Y."/>
            <person name="Ohtaka K."/>
            <person name="Satoh M."/>
            <person name="Sonobe K."/>
            <person name="Ishii M."/>
            <person name="Ohtani R."/>
            <person name="Kanamori-Sato M."/>
            <person name="Honoki R."/>
            <person name="Miyazaki D."/>
            <person name="Mochizuki H."/>
            <person name="Umetsu J."/>
            <person name="Higashi K."/>
            <person name="Shibata D."/>
            <person name="Kamiya Y."/>
            <person name="Sato N."/>
            <person name="Nakamura Y."/>
            <person name="Tabata S."/>
            <person name="Ida S."/>
            <person name="Kurokawa K."/>
            <person name="Ohta H."/>
        </authorList>
    </citation>
    <scope>NUCLEOTIDE SEQUENCE [LARGE SCALE GENOMIC DNA]</scope>
    <source>
        <strain evidence="3 4">NIES-2285</strain>
    </source>
</reference>
<gene>
    <name evidence="3" type="ORF">KFL_000230210</name>
</gene>
<dbReference type="SMART" id="SM00464">
    <property type="entry name" value="LON"/>
    <property type="match status" value="1"/>
</dbReference>
<dbReference type="Gene3D" id="2.30.130.40">
    <property type="entry name" value="LON domain-like"/>
    <property type="match status" value="1"/>
</dbReference>
<sequence length="366" mass="39694">MAPIPSTATAELQSSTGQVGIISTASEPMHSDESISASLIHELPLCFVPWALLPGSQEMLHVYEPHHVHLFETILAQPRPWKYGHILASPGRRQHLIGVVAEVQEVERFSDGRMLLLVAATAKIRVLRPSQKVPFVLATVEKEHDEEESLVGALYPGSETGLGKPSANKNGVRSSGPEWDPEVAAAAVMTHELRRREKELWDCYDQVRLLTAKLRMDARGIPPPSTLLDAREIPPPSAPLDARGEPPSSALLDARGIPLPAAMLAVLPPGRSTIPNNGGSPRPRSVEQAWEDPAEVVGRVQRLSYAVGAALPDVRRAEGRQAFLQASSIRERMDLAADLMTQRCRELAARVAVKQALTDTSTNLGG</sequence>
<evidence type="ECO:0000313" key="4">
    <source>
        <dbReference type="Proteomes" id="UP000054558"/>
    </source>
</evidence>
<dbReference type="PANTHER" id="PTHR46732:SF5">
    <property type="entry name" value="ATP-DEPENDENT PROTEASE LA (LON) DOMAIN PROTEIN"/>
    <property type="match status" value="1"/>
</dbReference>
<evidence type="ECO:0000256" key="1">
    <source>
        <dbReference type="SAM" id="MobiDB-lite"/>
    </source>
</evidence>
<feature type="region of interest" description="Disordered" evidence="1">
    <location>
        <begin position="155"/>
        <end position="178"/>
    </location>
</feature>
<evidence type="ECO:0000259" key="2">
    <source>
        <dbReference type="SMART" id="SM00464"/>
    </source>
</evidence>
<dbReference type="InterPro" id="IPR015947">
    <property type="entry name" value="PUA-like_sf"/>
</dbReference>
<dbReference type="PANTHER" id="PTHR46732">
    <property type="entry name" value="ATP-DEPENDENT PROTEASE LA (LON) DOMAIN PROTEIN"/>
    <property type="match status" value="1"/>
</dbReference>
<feature type="domain" description="Lon N-terminal" evidence="2">
    <location>
        <begin position="42"/>
        <end position="342"/>
    </location>
</feature>
<dbReference type="SUPFAM" id="SSF88697">
    <property type="entry name" value="PUA domain-like"/>
    <property type="match status" value="1"/>
</dbReference>
<dbReference type="EMBL" id="DF236972">
    <property type="protein sequence ID" value="GAQ79041.1"/>
    <property type="molecule type" value="Genomic_DNA"/>
</dbReference>
<evidence type="ECO:0000313" key="3">
    <source>
        <dbReference type="EMBL" id="GAQ79041.1"/>
    </source>
</evidence>
<dbReference type="OrthoDB" id="514074at2759"/>
<name>A0A1Y1HPY0_KLENI</name>
<dbReference type="AlphaFoldDB" id="A0A1Y1HPY0"/>
<dbReference type="Proteomes" id="UP000054558">
    <property type="component" value="Unassembled WGS sequence"/>
</dbReference>
<organism evidence="3 4">
    <name type="scientific">Klebsormidium nitens</name>
    <name type="common">Green alga</name>
    <name type="synonym">Ulothrix nitens</name>
    <dbReference type="NCBI Taxonomy" id="105231"/>
    <lineage>
        <taxon>Eukaryota</taxon>
        <taxon>Viridiplantae</taxon>
        <taxon>Streptophyta</taxon>
        <taxon>Klebsormidiophyceae</taxon>
        <taxon>Klebsormidiales</taxon>
        <taxon>Klebsormidiaceae</taxon>
        <taxon>Klebsormidium</taxon>
    </lineage>
</organism>
<proteinExistence type="predicted"/>
<dbReference type="InterPro" id="IPR046336">
    <property type="entry name" value="Lon_prtase_N_sf"/>
</dbReference>
<accession>A0A1Y1HPY0</accession>
<keyword evidence="4" id="KW-1185">Reference proteome</keyword>
<dbReference type="InterPro" id="IPR003111">
    <property type="entry name" value="Lon_prtase_N"/>
</dbReference>
<protein>
    <recommendedName>
        <fullName evidence="2">Lon N-terminal domain-containing protein</fullName>
    </recommendedName>
</protein>